<dbReference type="Pfam" id="PF10934">
    <property type="entry name" value="Sheath_initiator"/>
    <property type="match status" value="1"/>
</dbReference>
<accession>A0A193QJL3</accession>
<dbReference type="InterPro" id="IPR020288">
    <property type="entry name" value="Sheath_initiator"/>
</dbReference>
<evidence type="ECO:0000313" key="1">
    <source>
        <dbReference type="EMBL" id="CRL45367.1"/>
    </source>
</evidence>
<dbReference type="AlphaFoldDB" id="A0A193QJL3"/>
<reference evidence="1 2" key="1">
    <citation type="submission" date="2015-05" db="EMBL/GenBank/DDBJ databases">
        <authorList>
            <person name="Goodhead I."/>
        </authorList>
    </citation>
    <scope>NUCLEOTIDE SEQUENCE [LARGE SCALE GENOMIC DNA]</scope>
    <source>
        <strain evidence="2">morsitans</strain>
    </source>
</reference>
<proteinExistence type="predicted"/>
<gene>
    <name evidence="1" type="ORF">SGGMMB4_03031</name>
</gene>
<sequence length="119" mass="12839">MLTQSLKLHSQTWDLTLDGAGHLATVSEAVAVAQDVVSACKTFLGEVWFNDKLGIPWMSEILGKPTTTTFIQAQLEQQAMRLPYVAQARATVIAHRDKRGASGVIAVIDTNGESSQVSL</sequence>
<dbReference type="EMBL" id="LN854557">
    <property type="protein sequence ID" value="CRL45367.1"/>
    <property type="molecule type" value="Genomic_DNA"/>
</dbReference>
<name>A0A193QJL3_SODGM</name>
<dbReference type="BioCyc" id="SGLO343509:SGP1_RS11940-MONOMER"/>
<dbReference type="Proteomes" id="UP000245838">
    <property type="component" value="Chromosome sggmmb4_Chromosome"/>
</dbReference>
<dbReference type="OrthoDB" id="7026141at2"/>
<organism evidence="1 2">
    <name type="scientific">Sodalis glossinidius (strain morsitans)</name>
    <dbReference type="NCBI Taxonomy" id="343509"/>
    <lineage>
        <taxon>Bacteria</taxon>
        <taxon>Pseudomonadati</taxon>
        <taxon>Pseudomonadota</taxon>
        <taxon>Gammaproteobacteria</taxon>
        <taxon>Enterobacterales</taxon>
        <taxon>Bruguierivoracaceae</taxon>
        <taxon>Sodalis</taxon>
    </lineage>
</organism>
<evidence type="ECO:0000313" key="2">
    <source>
        <dbReference type="Proteomes" id="UP000245838"/>
    </source>
</evidence>
<protein>
    <submittedName>
        <fullName evidence="1">Uncharacterized protein</fullName>
    </submittedName>
</protein>
<dbReference type="RefSeq" id="WP_041866939.1">
    <property type="nucleotide sequence ID" value="NC_007712.1"/>
</dbReference>